<evidence type="ECO:0000256" key="1">
    <source>
        <dbReference type="ARBA" id="ARBA00007151"/>
    </source>
</evidence>
<evidence type="ECO:0000313" key="7">
    <source>
        <dbReference type="Proteomes" id="UP000094819"/>
    </source>
</evidence>
<keyword evidence="3" id="KW-0687">Ribonucleoprotein</keyword>
<dbReference type="RefSeq" id="XP_019032022.1">
    <property type="nucleotide sequence ID" value="XM_019176109.1"/>
</dbReference>
<evidence type="ECO:0000313" key="6">
    <source>
        <dbReference type="EMBL" id="ODN97420.1"/>
    </source>
</evidence>
<dbReference type="GO" id="GO:0005840">
    <property type="term" value="C:ribosome"/>
    <property type="evidence" value="ECO:0007669"/>
    <property type="project" value="UniProtKB-KW"/>
</dbReference>
<dbReference type="SUPFAM" id="SSF47973">
    <property type="entry name" value="Ribosomal protein S7"/>
    <property type="match status" value="1"/>
</dbReference>
<name>A0A1E3J984_9TREE</name>
<dbReference type="CDD" id="cd14868">
    <property type="entry name" value="uS7_Mitochondria_Fungi"/>
    <property type="match status" value="1"/>
</dbReference>
<dbReference type="Gene3D" id="1.10.455.10">
    <property type="entry name" value="Ribosomal protein S7 domain"/>
    <property type="match status" value="1"/>
</dbReference>
<keyword evidence="7" id="KW-1185">Reference proteome</keyword>
<evidence type="ECO:0000259" key="5">
    <source>
        <dbReference type="Pfam" id="PF00177"/>
    </source>
</evidence>
<feature type="region of interest" description="Disordered" evidence="4">
    <location>
        <begin position="1"/>
        <end position="38"/>
    </location>
</feature>
<dbReference type="GeneID" id="30193197"/>
<dbReference type="InterPro" id="IPR036823">
    <property type="entry name" value="Ribosomal_uS7_dom_sf"/>
</dbReference>
<feature type="compositionally biased region" description="Low complexity" evidence="4">
    <location>
        <begin position="20"/>
        <end position="36"/>
    </location>
</feature>
<evidence type="ECO:0000256" key="2">
    <source>
        <dbReference type="ARBA" id="ARBA00022980"/>
    </source>
</evidence>
<dbReference type="Pfam" id="PF00177">
    <property type="entry name" value="Ribosomal_S7"/>
    <property type="match status" value="1"/>
</dbReference>
<dbReference type="InterPro" id="IPR000235">
    <property type="entry name" value="Ribosomal_uS7"/>
</dbReference>
<gene>
    <name evidence="6" type="ORF">L198_03984</name>
</gene>
<reference evidence="6 7" key="1">
    <citation type="submission" date="2016-06" db="EMBL/GenBank/DDBJ databases">
        <title>Evolution of pathogenesis and genome organization in the Tremellales.</title>
        <authorList>
            <person name="Cuomo C."/>
            <person name="Litvintseva A."/>
            <person name="Heitman J."/>
            <person name="Chen Y."/>
            <person name="Sun S."/>
            <person name="Springer D."/>
            <person name="Dromer F."/>
            <person name="Young S."/>
            <person name="Zeng Q."/>
            <person name="Chapman S."/>
            <person name="Gujja S."/>
            <person name="Saif S."/>
            <person name="Birren B."/>
        </authorList>
    </citation>
    <scope>NUCLEOTIDE SEQUENCE [LARGE SCALE GENOMIC DNA]</scope>
    <source>
        <strain evidence="6 7">CBS 7118</strain>
    </source>
</reference>
<dbReference type="GO" id="GO:0006412">
    <property type="term" value="P:translation"/>
    <property type="evidence" value="ECO:0007669"/>
    <property type="project" value="InterPro"/>
</dbReference>
<dbReference type="InterPro" id="IPR023798">
    <property type="entry name" value="Ribosomal_uS7_dom"/>
</dbReference>
<dbReference type="AlphaFoldDB" id="A0A1E3J984"/>
<comment type="similarity">
    <text evidence="1">Belongs to the universal ribosomal protein uS7 family.</text>
</comment>
<dbReference type="PIRSF" id="PIRSF002122">
    <property type="entry name" value="RPS7p_RPS7a_RPS5e_RPS7o"/>
    <property type="match status" value="1"/>
</dbReference>
<evidence type="ECO:0000256" key="4">
    <source>
        <dbReference type="SAM" id="MobiDB-lite"/>
    </source>
</evidence>
<dbReference type="EMBL" id="AWGH01000010">
    <property type="protein sequence ID" value="ODN97420.1"/>
    <property type="molecule type" value="Genomic_DNA"/>
</dbReference>
<proteinExistence type="inferred from homology"/>
<accession>A0A1E3J984</accession>
<comment type="caution">
    <text evidence="6">The sequence shown here is derived from an EMBL/GenBank/DDBJ whole genome shotgun (WGS) entry which is preliminary data.</text>
</comment>
<organism evidence="6 7">
    <name type="scientific">Cryptococcus wingfieldii CBS 7118</name>
    <dbReference type="NCBI Taxonomy" id="1295528"/>
    <lineage>
        <taxon>Eukaryota</taxon>
        <taxon>Fungi</taxon>
        <taxon>Dikarya</taxon>
        <taxon>Basidiomycota</taxon>
        <taxon>Agaricomycotina</taxon>
        <taxon>Tremellomycetes</taxon>
        <taxon>Tremellales</taxon>
        <taxon>Cryptococcaceae</taxon>
        <taxon>Cryptococcus</taxon>
    </lineage>
</organism>
<sequence>MSLRTALRRFATSSRLSQTPSAASAAAPSAPSAPSAFSDMSQLLATPSSSFASAPATPAVISKETARGYSPDAVPPSEDPSLDLFTNCLMKHGKKTEAQKMVQSVLQLLHQTTAQPPQPLLRQSILLASPSVKILSMRKSAKTVLTPRALTERQRSRQGISWILKAAEKGRKSGVSRDQRIAREVLAVLEGTSDVFKWLEDVHKSGYLNRYAESLGYGIG</sequence>
<evidence type="ECO:0000256" key="3">
    <source>
        <dbReference type="ARBA" id="ARBA00023274"/>
    </source>
</evidence>
<dbReference type="OrthoDB" id="9972728at2759"/>
<dbReference type="GO" id="GO:1990904">
    <property type="term" value="C:ribonucleoprotein complex"/>
    <property type="evidence" value="ECO:0007669"/>
    <property type="project" value="UniProtKB-KW"/>
</dbReference>
<dbReference type="Proteomes" id="UP000094819">
    <property type="component" value="Unassembled WGS sequence"/>
</dbReference>
<dbReference type="InterPro" id="IPR047988">
    <property type="entry name" value="Ribosomal_uS7m_fungi"/>
</dbReference>
<keyword evidence="2" id="KW-0689">Ribosomal protein</keyword>
<protein>
    <recommendedName>
        <fullName evidence="5">Small ribosomal subunit protein uS7 domain-containing protein</fullName>
    </recommendedName>
</protein>
<feature type="domain" description="Small ribosomal subunit protein uS7" evidence="5">
    <location>
        <begin position="78"/>
        <end position="210"/>
    </location>
</feature>